<organism evidence="3 4">
    <name type="scientific">Chelydra serpentina</name>
    <name type="common">Snapping turtle</name>
    <name type="synonym">Testudo serpentina</name>
    <dbReference type="NCBI Taxonomy" id="8475"/>
    <lineage>
        <taxon>Eukaryota</taxon>
        <taxon>Metazoa</taxon>
        <taxon>Chordata</taxon>
        <taxon>Craniata</taxon>
        <taxon>Vertebrata</taxon>
        <taxon>Euteleostomi</taxon>
        <taxon>Archelosauria</taxon>
        <taxon>Testudinata</taxon>
        <taxon>Testudines</taxon>
        <taxon>Cryptodira</taxon>
        <taxon>Durocryptodira</taxon>
        <taxon>Americhelydia</taxon>
        <taxon>Chelydroidea</taxon>
        <taxon>Chelydridae</taxon>
        <taxon>Chelydra</taxon>
    </lineage>
</organism>
<dbReference type="Ensembl" id="ENSCSRT00000001212.1">
    <property type="protein sequence ID" value="ENSCSRP00000001175.1"/>
    <property type="gene ID" value="ENSCSRG00000000962.1"/>
</dbReference>
<feature type="transmembrane region" description="Helical" evidence="1">
    <location>
        <begin position="24"/>
        <end position="41"/>
    </location>
</feature>
<sequence>MVLVSVGTVSANKPVLTPFQQQKGGFLLFIFLSLDFYFLLLRGQHGNPILVATLLYPWGAAVLGRNHLRHRELVSWGLENPSQDWSENPQRFDSWPCVLGCEGFTSGRHCWEVDVGAGRYSAVGVARETVSRKGNISLRGQYRALTDPRLALSVCGRLEKVGVYLDFEGGQLSFYDSASLSHLHTFQDSFAEELVPFLSTQSSEPLSMWDLEL</sequence>
<keyword evidence="4" id="KW-1185">Reference proteome</keyword>
<dbReference type="InterPro" id="IPR050143">
    <property type="entry name" value="TRIM/RBCC"/>
</dbReference>
<dbReference type="AlphaFoldDB" id="A0A8C3RN25"/>
<evidence type="ECO:0000313" key="3">
    <source>
        <dbReference type="Ensembl" id="ENSCSRP00000001175.1"/>
    </source>
</evidence>
<dbReference type="InterPro" id="IPR003879">
    <property type="entry name" value="Butyrophylin_SPRY"/>
</dbReference>
<keyword evidence="1" id="KW-1133">Transmembrane helix</keyword>
<dbReference type="SMART" id="SM00449">
    <property type="entry name" value="SPRY"/>
    <property type="match status" value="1"/>
</dbReference>
<protein>
    <recommendedName>
        <fullName evidence="2">SPRY domain-containing protein</fullName>
    </recommendedName>
</protein>
<keyword evidence="1" id="KW-0472">Membrane</keyword>
<dbReference type="InterPro" id="IPR043136">
    <property type="entry name" value="B30.2/SPRY_sf"/>
</dbReference>
<dbReference type="InterPro" id="IPR003877">
    <property type="entry name" value="SPRY_dom"/>
</dbReference>
<keyword evidence="1" id="KW-0812">Transmembrane</keyword>
<feature type="domain" description="SPRY" evidence="2">
    <location>
        <begin position="106"/>
        <end position="212"/>
    </location>
</feature>
<proteinExistence type="predicted"/>
<dbReference type="InterPro" id="IPR006574">
    <property type="entry name" value="PRY"/>
</dbReference>
<evidence type="ECO:0000259" key="2">
    <source>
        <dbReference type="SMART" id="SM00449"/>
    </source>
</evidence>
<reference evidence="3" key="1">
    <citation type="submission" date="2025-08" db="UniProtKB">
        <authorList>
            <consortium name="Ensembl"/>
        </authorList>
    </citation>
    <scope>IDENTIFICATION</scope>
</reference>
<evidence type="ECO:0000313" key="4">
    <source>
        <dbReference type="Proteomes" id="UP000694403"/>
    </source>
</evidence>
<accession>A0A8C3RN25</accession>
<dbReference type="PANTHER" id="PTHR24103">
    <property type="entry name" value="E3 UBIQUITIN-PROTEIN LIGASE TRIM"/>
    <property type="match status" value="1"/>
</dbReference>
<dbReference type="PRINTS" id="PR01407">
    <property type="entry name" value="BUTYPHLNCDUF"/>
</dbReference>
<name>A0A8C3RN25_CHESE</name>
<evidence type="ECO:0000256" key="1">
    <source>
        <dbReference type="SAM" id="Phobius"/>
    </source>
</evidence>
<reference evidence="3" key="2">
    <citation type="submission" date="2025-09" db="UniProtKB">
        <authorList>
            <consortium name="Ensembl"/>
        </authorList>
    </citation>
    <scope>IDENTIFICATION</scope>
</reference>
<dbReference type="InterPro" id="IPR013320">
    <property type="entry name" value="ConA-like_dom_sf"/>
</dbReference>
<dbReference type="Pfam" id="PF13765">
    <property type="entry name" value="PRY"/>
    <property type="match status" value="1"/>
</dbReference>
<dbReference type="Proteomes" id="UP000694403">
    <property type="component" value="Unplaced"/>
</dbReference>
<dbReference type="Pfam" id="PF00622">
    <property type="entry name" value="SPRY"/>
    <property type="match status" value="1"/>
</dbReference>
<dbReference type="Gene3D" id="2.60.120.920">
    <property type="match status" value="1"/>
</dbReference>
<dbReference type="SUPFAM" id="SSF49899">
    <property type="entry name" value="Concanavalin A-like lectins/glucanases"/>
    <property type="match status" value="1"/>
</dbReference>